<evidence type="ECO:0000313" key="2">
    <source>
        <dbReference type="Proteomes" id="UP000738376"/>
    </source>
</evidence>
<reference evidence="1 2" key="1">
    <citation type="submission" date="2020-03" db="EMBL/GenBank/DDBJ databases">
        <title>Draft Genome Sequence of 2-Methylisoborneol Producing Pseudanabaena yagii Strain GIHE-NHR1 Isolated from North Han River in South Korea.</title>
        <authorList>
            <person name="Jeong J."/>
        </authorList>
    </citation>
    <scope>NUCLEOTIDE SEQUENCE [LARGE SCALE GENOMIC DNA]</scope>
    <source>
        <strain evidence="1 2">GIHE-NHR1</strain>
    </source>
</reference>
<comment type="caution">
    <text evidence="1">The sequence shown here is derived from an EMBL/GenBank/DDBJ whole genome shotgun (WGS) entry which is preliminary data.</text>
</comment>
<keyword evidence="2" id="KW-1185">Reference proteome</keyword>
<dbReference type="Proteomes" id="UP000738376">
    <property type="component" value="Unassembled WGS sequence"/>
</dbReference>
<accession>A0ABX1LPI9</accession>
<evidence type="ECO:0000313" key="1">
    <source>
        <dbReference type="EMBL" id="NMF57238.1"/>
    </source>
</evidence>
<gene>
    <name evidence="1" type="ORF">HC246_04190</name>
</gene>
<name>A0ABX1LPI9_9CYAN</name>
<proteinExistence type="predicted"/>
<dbReference type="RefSeq" id="WP_169362298.1">
    <property type="nucleotide sequence ID" value="NZ_JAAVJL010000001.1"/>
</dbReference>
<dbReference type="SUPFAM" id="SSF52540">
    <property type="entry name" value="P-loop containing nucleoside triphosphate hydrolases"/>
    <property type="match status" value="1"/>
</dbReference>
<dbReference type="EMBL" id="JAAVJL010000001">
    <property type="protein sequence ID" value="NMF57238.1"/>
    <property type="molecule type" value="Genomic_DNA"/>
</dbReference>
<sequence length="455" mass="52633">MTTSSYPLADNLKDAYRVCDVVPLKDLALEQYYVDLSGTRKNNAISAISQILEDQQAEDFCTILFTGHRGGGKSTELNHIQKQWEADYKVMYVDIEVDADPNDFEYTEIYLLAIKWIEFELRKEGLKFDAQLFKNFEDWFKEVIEETEESVEKSVSMQGELTLQSEIPFVPPFLAKLLVKLLAQIKGSDKRKRVIRQTLTQDISRLKFDINLLLNDGLKKWRRKFPSCKGFLIVFDGLDKCPSAVAEKLFIDNAKFLKSLECTVVYTAPISVVYSPKNASNFFENFHVIPMINIYNYDPSSGNVELEYNQNGLDAVASLIEKRLQVDAIFESRNELLELAKYSGGHVRQVMQLVRGAIQHARTNRRSKVNLEDINYSINQLQFTFERLIPTEHYPVLAQIYLTKDAPRDEMGQLMLFNISVFEYNGLSRWNYPNPVVIRSRLFQRALEDYRSKNP</sequence>
<protein>
    <submittedName>
        <fullName evidence="1">AAA family ATPase</fullName>
    </submittedName>
</protein>
<dbReference type="InterPro" id="IPR027417">
    <property type="entry name" value="P-loop_NTPase"/>
</dbReference>
<organism evidence="1 2">
    <name type="scientific">Pseudanabaena yagii GIHE-NHR1</name>
    <dbReference type="NCBI Taxonomy" id="2722753"/>
    <lineage>
        <taxon>Bacteria</taxon>
        <taxon>Bacillati</taxon>
        <taxon>Cyanobacteriota</taxon>
        <taxon>Cyanophyceae</taxon>
        <taxon>Pseudanabaenales</taxon>
        <taxon>Pseudanabaenaceae</taxon>
        <taxon>Pseudanabaena</taxon>
        <taxon>Pseudanabaena yagii</taxon>
    </lineage>
</organism>